<dbReference type="Proteomes" id="UP000287651">
    <property type="component" value="Unassembled WGS sequence"/>
</dbReference>
<dbReference type="EMBL" id="AMZH03012570">
    <property type="protein sequence ID" value="RRT50790.1"/>
    <property type="molecule type" value="Genomic_DNA"/>
</dbReference>
<keyword evidence="2" id="KW-0812">Transmembrane</keyword>
<keyword evidence="2" id="KW-0472">Membrane</keyword>
<organism evidence="3 4">
    <name type="scientific">Ensete ventricosum</name>
    <name type="common">Abyssinian banana</name>
    <name type="synonym">Musa ensete</name>
    <dbReference type="NCBI Taxonomy" id="4639"/>
    <lineage>
        <taxon>Eukaryota</taxon>
        <taxon>Viridiplantae</taxon>
        <taxon>Streptophyta</taxon>
        <taxon>Embryophyta</taxon>
        <taxon>Tracheophyta</taxon>
        <taxon>Spermatophyta</taxon>
        <taxon>Magnoliopsida</taxon>
        <taxon>Liliopsida</taxon>
        <taxon>Zingiberales</taxon>
        <taxon>Musaceae</taxon>
        <taxon>Ensete</taxon>
    </lineage>
</organism>
<comment type="caution">
    <text evidence="3">The sequence shown here is derived from an EMBL/GenBank/DDBJ whole genome shotgun (WGS) entry which is preliminary data.</text>
</comment>
<feature type="compositionally biased region" description="Gly residues" evidence="1">
    <location>
        <begin position="144"/>
        <end position="153"/>
    </location>
</feature>
<sequence>MGIHCQHSSGSLTSHSPLSPTLVRLRITMTTIAHRFRHLVNLHQRPEPLPFSRPALMASFVFILFLLSYHLASPSLVFLVLVLVLLPGGVFHFFAVFVLPAAELNRLLGCLHVRFRQSLLHSHAHLGLYLSVCNRKGGGSELCRRGGGGGGGATSRKRRRKSPSPSSCLVPFGGFAV</sequence>
<gene>
    <name evidence="3" type="ORF">B296_00050389</name>
</gene>
<name>A0A426YGL0_ENSVE</name>
<dbReference type="AlphaFoldDB" id="A0A426YGL0"/>
<protein>
    <submittedName>
        <fullName evidence="3">Uncharacterized protein</fullName>
    </submittedName>
</protein>
<evidence type="ECO:0000256" key="2">
    <source>
        <dbReference type="SAM" id="Phobius"/>
    </source>
</evidence>
<evidence type="ECO:0000313" key="4">
    <source>
        <dbReference type="Proteomes" id="UP000287651"/>
    </source>
</evidence>
<feature type="transmembrane region" description="Helical" evidence="2">
    <location>
        <begin position="78"/>
        <end position="99"/>
    </location>
</feature>
<keyword evidence="2" id="KW-1133">Transmembrane helix</keyword>
<evidence type="ECO:0000313" key="3">
    <source>
        <dbReference type="EMBL" id="RRT50790.1"/>
    </source>
</evidence>
<accession>A0A426YGL0</accession>
<feature type="region of interest" description="Disordered" evidence="1">
    <location>
        <begin position="144"/>
        <end position="167"/>
    </location>
</feature>
<feature type="transmembrane region" description="Helical" evidence="2">
    <location>
        <begin position="55"/>
        <end position="72"/>
    </location>
</feature>
<proteinExistence type="predicted"/>
<reference evidence="3 4" key="1">
    <citation type="journal article" date="2014" name="Agronomy (Basel)">
        <title>A Draft Genome Sequence for Ensete ventricosum, the Drought-Tolerant Tree Against Hunger.</title>
        <authorList>
            <person name="Harrison J."/>
            <person name="Moore K.A."/>
            <person name="Paszkiewicz K."/>
            <person name="Jones T."/>
            <person name="Grant M."/>
            <person name="Ambacheew D."/>
            <person name="Muzemil S."/>
            <person name="Studholme D.J."/>
        </authorList>
    </citation>
    <scope>NUCLEOTIDE SEQUENCE [LARGE SCALE GENOMIC DNA]</scope>
</reference>
<evidence type="ECO:0000256" key="1">
    <source>
        <dbReference type="SAM" id="MobiDB-lite"/>
    </source>
</evidence>